<evidence type="ECO:0000313" key="3">
    <source>
        <dbReference type="Proteomes" id="UP000006039"/>
    </source>
</evidence>
<dbReference type="GeneID" id="20346498"/>
<dbReference type="AlphaFoldDB" id="J3NXN4"/>
<keyword evidence="3" id="KW-1185">Reference proteome</keyword>
<reference evidence="1" key="3">
    <citation type="submission" date="2010-09" db="EMBL/GenBank/DDBJ databases">
        <title>Annotation of Gaeumannomyces graminis var. tritici R3-111a-1.</title>
        <authorList>
            <consortium name="The Broad Institute Genome Sequencing Platform"/>
            <person name="Ma L.-J."/>
            <person name="Dead R."/>
            <person name="Young S.K."/>
            <person name="Zeng Q."/>
            <person name="Gargeya S."/>
            <person name="Fitzgerald M."/>
            <person name="Haas B."/>
            <person name="Abouelleil A."/>
            <person name="Alvarado L."/>
            <person name="Arachchi H.M."/>
            <person name="Berlin A."/>
            <person name="Brown A."/>
            <person name="Chapman S.B."/>
            <person name="Chen Z."/>
            <person name="Dunbar C."/>
            <person name="Freedman E."/>
            <person name="Gearin G."/>
            <person name="Gellesch M."/>
            <person name="Goldberg J."/>
            <person name="Griggs A."/>
            <person name="Gujja S."/>
            <person name="Heiman D."/>
            <person name="Howarth C."/>
            <person name="Larson L."/>
            <person name="Lui A."/>
            <person name="MacDonald P.J.P."/>
            <person name="Mehta T."/>
            <person name="Montmayeur A."/>
            <person name="Murphy C."/>
            <person name="Neiman D."/>
            <person name="Pearson M."/>
            <person name="Priest M."/>
            <person name="Roberts A."/>
            <person name="Saif S."/>
            <person name="Shea T."/>
            <person name="Shenoy N."/>
            <person name="Sisk P."/>
            <person name="Stolte C."/>
            <person name="Sykes S."/>
            <person name="Yandava C."/>
            <person name="Wortman J."/>
            <person name="Nusbaum C."/>
            <person name="Birren B."/>
        </authorList>
    </citation>
    <scope>NUCLEOTIDE SEQUENCE</scope>
    <source>
        <strain evidence="1">R3-111a-1</strain>
    </source>
</reference>
<gene>
    <name evidence="2" type="primary">20346498</name>
    <name evidence="1" type="ORF">GGTG_06040</name>
</gene>
<reference evidence="3" key="1">
    <citation type="submission" date="2010-07" db="EMBL/GenBank/DDBJ databases">
        <title>The genome sequence of Gaeumannomyces graminis var. tritici strain R3-111a-1.</title>
        <authorList>
            <consortium name="The Broad Institute Genome Sequencing Platform"/>
            <person name="Ma L.-J."/>
            <person name="Dead R."/>
            <person name="Young S."/>
            <person name="Zeng Q."/>
            <person name="Koehrsen M."/>
            <person name="Alvarado L."/>
            <person name="Berlin A."/>
            <person name="Chapman S.B."/>
            <person name="Chen Z."/>
            <person name="Freedman E."/>
            <person name="Gellesch M."/>
            <person name="Goldberg J."/>
            <person name="Griggs A."/>
            <person name="Gujja S."/>
            <person name="Heilman E.R."/>
            <person name="Heiman D."/>
            <person name="Hepburn T."/>
            <person name="Howarth C."/>
            <person name="Jen D."/>
            <person name="Larson L."/>
            <person name="Mehta T."/>
            <person name="Neiman D."/>
            <person name="Pearson M."/>
            <person name="Roberts A."/>
            <person name="Saif S."/>
            <person name="Shea T."/>
            <person name="Shenoy N."/>
            <person name="Sisk P."/>
            <person name="Stolte C."/>
            <person name="Sykes S."/>
            <person name="Walk T."/>
            <person name="White J."/>
            <person name="Yandava C."/>
            <person name="Haas B."/>
            <person name="Nusbaum C."/>
            <person name="Birren B."/>
        </authorList>
    </citation>
    <scope>NUCLEOTIDE SEQUENCE [LARGE SCALE GENOMIC DNA]</scope>
    <source>
        <strain evidence="3">R3-111a-1</strain>
    </source>
</reference>
<protein>
    <submittedName>
        <fullName evidence="1 2">Uncharacterized protein</fullName>
    </submittedName>
</protein>
<evidence type="ECO:0000313" key="1">
    <source>
        <dbReference type="EMBL" id="EJT76116.1"/>
    </source>
</evidence>
<sequence>MCFRRCAASATGLYSALARSRARCPRLASRGGASSVLLDAFRPGEGEIADPTLLAAAAFETASPPSREGPLSHLFDGAAHPFEKPTPLPTPKPQAKSHAMYLFFPLPAADAAAGTAGMPKYTSAEVPTTVQTAGGALTLRPTPRAELRSQKEDTVVFI</sequence>
<evidence type="ECO:0000313" key="2">
    <source>
        <dbReference type="EnsemblFungi" id="EJT76116"/>
    </source>
</evidence>
<dbReference type="VEuPathDB" id="FungiDB:GGTG_06040"/>
<dbReference type="EMBL" id="GL385397">
    <property type="protein sequence ID" value="EJT76116.1"/>
    <property type="molecule type" value="Genomic_DNA"/>
</dbReference>
<accession>J3NXN4</accession>
<reference evidence="2" key="4">
    <citation type="journal article" date="2015" name="G3 (Bethesda)">
        <title>Genome sequences of three phytopathogenic species of the Magnaporthaceae family of fungi.</title>
        <authorList>
            <person name="Okagaki L.H."/>
            <person name="Nunes C.C."/>
            <person name="Sailsbery J."/>
            <person name="Clay B."/>
            <person name="Brown D."/>
            <person name="John T."/>
            <person name="Oh Y."/>
            <person name="Young N."/>
            <person name="Fitzgerald M."/>
            <person name="Haas B.J."/>
            <person name="Zeng Q."/>
            <person name="Young S."/>
            <person name="Adiconis X."/>
            <person name="Fan L."/>
            <person name="Levin J.Z."/>
            <person name="Mitchell T.K."/>
            <person name="Okubara P.A."/>
            <person name="Farman M.L."/>
            <person name="Kohn L.M."/>
            <person name="Birren B."/>
            <person name="Ma L.-J."/>
            <person name="Dean R.A."/>
        </authorList>
    </citation>
    <scope>NUCLEOTIDE SEQUENCE</scope>
    <source>
        <strain evidence="2">R3-111a-1</strain>
    </source>
</reference>
<organism evidence="1">
    <name type="scientific">Gaeumannomyces tritici (strain R3-111a-1)</name>
    <name type="common">Wheat and barley take-all root rot fungus</name>
    <name type="synonym">Gaeumannomyces graminis var. tritici</name>
    <dbReference type="NCBI Taxonomy" id="644352"/>
    <lineage>
        <taxon>Eukaryota</taxon>
        <taxon>Fungi</taxon>
        <taxon>Dikarya</taxon>
        <taxon>Ascomycota</taxon>
        <taxon>Pezizomycotina</taxon>
        <taxon>Sordariomycetes</taxon>
        <taxon>Sordariomycetidae</taxon>
        <taxon>Magnaporthales</taxon>
        <taxon>Magnaporthaceae</taxon>
        <taxon>Gaeumannomyces</taxon>
    </lineage>
</organism>
<dbReference type="EnsemblFungi" id="EJT76116">
    <property type="protein sequence ID" value="EJT76116"/>
    <property type="gene ID" value="GGTG_06040"/>
</dbReference>
<reference evidence="1" key="2">
    <citation type="submission" date="2010-07" db="EMBL/GenBank/DDBJ databases">
        <authorList>
            <consortium name="The Broad Institute Genome Sequencing Platform"/>
            <consortium name="Broad Institute Genome Sequencing Center for Infectious Disease"/>
            <person name="Ma L.-J."/>
            <person name="Dead R."/>
            <person name="Young S."/>
            <person name="Zeng Q."/>
            <person name="Koehrsen M."/>
            <person name="Alvarado L."/>
            <person name="Berlin A."/>
            <person name="Chapman S.B."/>
            <person name="Chen Z."/>
            <person name="Freedman E."/>
            <person name="Gellesch M."/>
            <person name="Goldberg J."/>
            <person name="Griggs A."/>
            <person name="Gujja S."/>
            <person name="Heilman E.R."/>
            <person name="Heiman D."/>
            <person name="Hepburn T."/>
            <person name="Howarth C."/>
            <person name="Jen D."/>
            <person name="Larson L."/>
            <person name="Mehta T."/>
            <person name="Neiman D."/>
            <person name="Pearson M."/>
            <person name="Roberts A."/>
            <person name="Saif S."/>
            <person name="Shea T."/>
            <person name="Shenoy N."/>
            <person name="Sisk P."/>
            <person name="Stolte C."/>
            <person name="Sykes S."/>
            <person name="Walk T."/>
            <person name="White J."/>
            <person name="Yandava C."/>
            <person name="Haas B."/>
            <person name="Nusbaum C."/>
            <person name="Birren B."/>
        </authorList>
    </citation>
    <scope>NUCLEOTIDE SEQUENCE</scope>
    <source>
        <strain evidence="1">R3-111a-1</strain>
    </source>
</reference>
<dbReference type="HOGENOM" id="CLU_1669491_0_0_1"/>
<reference evidence="2" key="5">
    <citation type="submission" date="2018-04" db="UniProtKB">
        <authorList>
            <consortium name="EnsemblFungi"/>
        </authorList>
    </citation>
    <scope>IDENTIFICATION</scope>
    <source>
        <strain evidence="2">R3-111a-1</strain>
    </source>
</reference>
<proteinExistence type="predicted"/>
<name>J3NXN4_GAET3</name>
<dbReference type="Proteomes" id="UP000006039">
    <property type="component" value="Unassembled WGS sequence"/>
</dbReference>
<dbReference type="RefSeq" id="XP_009222116.1">
    <property type="nucleotide sequence ID" value="XM_009223852.1"/>
</dbReference>